<dbReference type="InterPro" id="IPR009097">
    <property type="entry name" value="Cyclic_Pdiesterase"/>
</dbReference>
<reference evidence="3 4" key="1">
    <citation type="submission" date="2023-07" db="EMBL/GenBank/DDBJ databases">
        <title>Novel species in genus Planococcus.</title>
        <authorList>
            <person name="Ning S."/>
        </authorList>
    </citation>
    <scope>NUCLEOTIDE SEQUENCE [LARGE SCALE GENOMIC DNA]</scope>
    <source>
        <strain evidence="3 4">N017</strain>
    </source>
</reference>
<evidence type="ECO:0000256" key="1">
    <source>
        <dbReference type="ARBA" id="ARBA00022801"/>
    </source>
</evidence>
<comment type="function">
    <text evidence="2">Hydrolyzes RNA 2',3'-cyclic phosphodiester to an RNA 2'-phosphomonoester.</text>
</comment>
<dbReference type="EC" id="3.1.4.58" evidence="2"/>
<dbReference type="HAMAP" id="MF_01940">
    <property type="entry name" value="RNA_CPDase"/>
    <property type="match status" value="1"/>
</dbReference>
<dbReference type="EMBL" id="JAUJWU010000002">
    <property type="protein sequence ID" value="MDN7246051.1"/>
    <property type="molecule type" value="Genomic_DNA"/>
</dbReference>
<proteinExistence type="inferred from homology"/>
<keyword evidence="4" id="KW-1185">Reference proteome</keyword>
<comment type="catalytic activity">
    <reaction evidence="2">
        <text>a 3'-end 2',3'-cyclophospho-ribonucleotide-RNA + H2O = a 3'-end 2'-phospho-ribonucleotide-RNA + H(+)</text>
        <dbReference type="Rhea" id="RHEA:11828"/>
        <dbReference type="Rhea" id="RHEA-COMP:10464"/>
        <dbReference type="Rhea" id="RHEA-COMP:17353"/>
        <dbReference type="ChEBI" id="CHEBI:15377"/>
        <dbReference type="ChEBI" id="CHEBI:15378"/>
        <dbReference type="ChEBI" id="CHEBI:83064"/>
        <dbReference type="ChEBI" id="CHEBI:173113"/>
        <dbReference type="EC" id="3.1.4.58"/>
    </reaction>
</comment>
<feature type="short sequence motif" description="HXTX 2" evidence="2">
    <location>
        <begin position="125"/>
        <end position="128"/>
    </location>
</feature>
<dbReference type="InterPro" id="IPR004175">
    <property type="entry name" value="RNA_CPDase"/>
</dbReference>
<feature type="short sequence motif" description="HXTX 1" evidence="2">
    <location>
        <begin position="41"/>
        <end position="44"/>
    </location>
</feature>
<dbReference type="Proteomes" id="UP001172142">
    <property type="component" value="Unassembled WGS sequence"/>
</dbReference>
<dbReference type="Gene3D" id="3.90.1140.10">
    <property type="entry name" value="Cyclic phosphodiesterase"/>
    <property type="match status" value="1"/>
</dbReference>
<gene>
    <name evidence="3" type="primary">thpR</name>
    <name evidence="3" type="ORF">QWY13_11085</name>
</gene>
<dbReference type="SUPFAM" id="SSF55144">
    <property type="entry name" value="LigT-like"/>
    <property type="match status" value="1"/>
</dbReference>
<dbReference type="PANTHER" id="PTHR35561">
    <property type="entry name" value="RNA 2',3'-CYCLIC PHOSPHODIESTERASE"/>
    <property type="match status" value="1"/>
</dbReference>
<protein>
    <recommendedName>
        <fullName evidence="2">RNA 2',3'-cyclic phosphodiesterase</fullName>
        <shortName evidence="2">RNA 2',3'-CPDase</shortName>
        <ecNumber evidence="2">3.1.4.58</ecNumber>
    </recommendedName>
</protein>
<feature type="active site" description="Proton acceptor" evidence="2">
    <location>
        <position position="125"/>
    </location>
</feature>
<dbReference type="RefSeq" id="WP_300992211.1">
    <property type="nucleotide sequence ID" value="NZ_CP129235.1"/>
</dbReference>
<accession>A0ABT8NDY2</accession>
<evidence type="ECO:0000313" key="4">
    <source>
        <dbReference type="Proteomes" id="UP001172142"/>
    </source>
</evidence>
<comment type="caution">
    <text evidence="3">The sequence shown here is derived from an EMBL/GenBank/DDBJ whole genome shotgun (WGS) entry which is preliminary data.</text>
</comment>
<feature type="active site" description="Proton donor" evidence="2">
    <location>
        <position position="41"/>
    </location>
</feature>
<dbReference type="Pfam" id="PF13563">
    <property type="entry name" value="2_5_RNA_ligase2"/>
    <property type="match status" value="1"/>
</dbReference>
<keyword evidence="1 2" id="KW-0378">Hydrolase</keyword>
<dbReference type="NCBIfam" id="TIGR02258">
    <property type="entry name" value="2_5_ligase"/>
    <property type="match status" value="1"/>
</dbReference>
<sequence length="179" mass="20272">MQAHYFIGVKIPEPVAKEMDKARRSWNLKSHKRYTHWSDMHITLLFIGNDPHNEIQAAAQELANISHPPFELTTGSVKTFGNPAKPRIIYASVGDSSELADLQRNVKEALLRFNLSPDTKAFVPHITLAGKWAGGPPLEIEMEIEPMTFQVTEFSLFRIEPGSVPKYIPEFTYQLRKGV</sequence>
<evidence type="ECO:0000256" key="2">
    <source>
        <dbReference type="HAMAP-Rule" id="MF_01940"/>
    </source>
</evidence>
<evidence type="ECO:0000313" key="3">
    <source>
        <dbReference type="EMBL" id="MDN7246051.1"/>
    </source>
</evidence>
<organism evidence="3 4">
    <name type="scientific">Planococcus shenhongbingii</name>
    <dbReference type="NCBI Taxonomy" id="3058398"/>
    <lineage>
        <taxon>Bacteria</taxon>
        <taxon>Bacillati</taxon>
        <taxon>Bacillota</taxon>
        <taxon>Bacilli</taxon>
        <taxon>Bacillales</taxon>
        <taxon>Caryophanaceae</taxon>
        <taxon>Planococcus</taxon>
    </lineage>
</organism>
<dbReference type="PANTHER" id="PTHR35561:SF1">
    <property type="entry name" value="RNA 2',3'-CYCLIC PHOSPHODIESTERASE"/>
    <property type="match status" value="1"/>
</dbReference>
<comment type="similarity">
    <text evidence="2">Belongs to the 2H phosphoesterase superfamily. ThpR family.</text>
</comment>
<name>A0ABT8NDY2_9BACL</name>